<dbReference type="InterPro" id="IPR003593">
    <property type="entry name" value="AAA+_ATPase"/>
</dbReference>
<feature type="domain" description="ABC transporter" evidence="6">
    <location>
        <begin position="2"/>
        <end position="225"/>
    </location>
</feature>
<dbReference type="AlphaFoldDB" id="D5BQ95"/>
<reference evidence="7 8" key="1">
    <citation type="journal article" date="2010" name="J. Bacteriol.">
        <title>Complete genome sequence of "Candidatus Puniceispirillum marinum" IMCC1322, a representative of the SAR116 clade in the Alphaproteobacteria.</title>
        <authorList>
            <person name="Oh H.M."/>
            <person name="Kwon K.K."/>
            <person name="Kang I."/>
            <person name="Kang S.G."/>
            <person name="Lee J.H."/>
            <person name="Kim S.J."/>
            <person name="Cho J.C."/>
        </authorList>
    </citation>
    <scope>NUCLEOTIDE SEQUENCE [LARGE SCALE GENOMIC DNA]</scope>
    <source>
        <strain evidence="7 8">IMCC1322</strain>
    </source>
</reference>
<dbReference type="HOGENOM" id="CLU_000604_1_2_5"/>
<dbReference type="GO" id="GO:0005524">
    <property type="term" value="F:ATP binding"/>
    <property type="evidence" value="ECO:0007669"/>
    <property type="project" value="UniProtKB-KW"/>
</dbReference>
<keyword evidence="5" id="KW-0029">Amino-acid transport</keyword>
<dbReference type="Pfam" id="PF00005">
    <property type="entry name" value="ABC_tran"/>
    <property type="match status" value="1"/>
</dbReference>
<evidence type="ECO:0000256" key="1">
    <source>
        <dbReference type="ARBA" id="ARBA00005417"/>
    </source>
</evidence>
<dbReference type="SMART" id="SM00382">
    <property type="entry name" value="AAA"/>
    <property type="match status" value="1"/>
</dbReference>
<organism evidence="7 8">
    <name type="scientific">Puniceispirillum marinum (strain IMCC1322)</name>
    <dbReference type="NCBI Taxonomy" id="488538"/>
    <lineage>
        <taxon>Bacteria</taxon>
        <taxon>Pseudomonadati</taxon>
        <taxon>Pseudomonadota</taxon>
        <taxon>Alphaproteobacteria</taxon>
        <taxon>Candidatus Puniceispirillales</taxon>
        <taxon>Candidatus Puniceispirillaceae</taxon>
        <taxon>Candidatus Puniceispirillum</taxon>
    </lineage>
</organism>
<keyword evidence="8" id="KW-1185">Reference proteome</keyword>
<keyword evidence="3" id="KW-0547">Nucleotide-binding</keyword>
<dbReference type="PANTHER" id="PTHR43820">
    <property type="entry name" value="HIGH-AFFINITY BRANCHED-CHAIN AMINO ACID TRANSPORT ATP-BINDING PROTEIN LIVF"/>
    <property type="match status" value="1"/>
</dbReference>
<dbReference type="GO" id="GO:0016887">
    <property type="term" value="F:ATP hydrolysis activity"/>
    <property type="evidence" value="ECO:0007669"/>
    <property type="project" value="InterPro"/>
</dbReference>
<sequence>MIEVKNLLCRYGDITAIRDINFVLQKGETMALVGPNGAGKTTLLMALAGHVRCHSGQIDFNGANITGAEAVDRCLNGIGLVPEGRRIFPDLTVLENLEVGGYSRPKTEQPENLQNVFNIFPRLHDRQKQLAGSLSGGEQQMLAFGRAMMSRPRLMLVDELSLGLMPSVVDECYDALKKLQSEGIAIILVDQNSDASMAFCSSTLIMESGHQIWSGASHQAPESSIY</sequence>
<dbReference type="Proteomes" id="UP000007460">
    <property type="component" value="Chromosome"/>
</dbReference>
<evidence type="ECO:0000256" key="3">
    <source>
        <dbReference type="ARBA" id="ARBA00022741"/>
    </source>
</evidence>
<dbReference type="InterPro" id="IPR017871">
    <property type="entry name" value="ABC_transporter-like_CS"/>
</dbReference>
<evidence type="ECO:0000256" key="5">
    <source>
        <dbReference type="ARBA" id="ARBA00022970"/>
    </source>
</evidence>
<dbReference type="STRING" id="488538.SAR116_0350"/>
<gene>
    <name evidence="7" type="ordered locus">SAR116_0350</name>
</gene>
<dbReference type="EMBL" id="CP001751">
    <property type="protein sequence ID" value="ADE38593.1"/>
    <property type="molecule type" value="Genomic_DNA"/>
</dbReference>
<name>D5BQ95_PUNMI</name>
<dbReference type="OrthoDB" id="9775250at2"/>
<evidence type="ECO:0000313" key="8">
    <source>
        <dbReference type="Proteomes" id="UP000007460"/>
    </source>
</evidence>
<evidence type="ECO:0000313" key="7">
    <source>
        <dbReference type="EMBL" id="ADE38593.1"/>
    </source>
</evidence>
<dbReference type="eggNOG" id="COG0410">
    <property type="taxonomic scope" value="Bacteria"/>
</dbReference>
<dbReference type="InterPro" id="IPR027417">
    <property type="entry name" value="P-loop_NTPase"/>
</dbReference>
<dbReference type="InterPro" id="IPR052156">
    <property type="entry name" value="BCAA_Transport_ATP-bd_LivF"/>
</dbReference>
<dbReference type="GO" id="GO:0015658">
    <property type="term" value="F:branched-chain amino acid transmembrane transporter activity"/>
    <property type="evidence" value="ECO:0007669"/>
    <property type="project" value="TreeGrafter"/>
</dbReference>
<evidence type="ECO:0000256" key="2">
    <source>
        <dbReference type="ARBA" id="ARBA00022448"/>
    </source>
</evidence>
<evidence type="ECO:0000256" key="4">
    <source>
        <dbReference type="ARBA" id="ARBA00022840"/>
    </source>
</evidence>
<dbReference type="PROSITE" id="PS00211">
    <property type="entry name" value="ABC_TRANSPORTER_1"/>
    <property type="match status" value="1"/>
</dbReference>
<dbReference type="KEGG" id="apb:SAR116_0350"/>
<accession>D5BQ95</accession>
<dbReference type="RefSeq" id="WP_013045223.1">
    <property type="nucleotide sequence ID" value="NC_014010.1"/>
</dbReference>
<comment type="similarity">
    <text evidence="1">Belongs to the ABC transporter superfamily.</text>
</comment>
<dbReference type="PANTHER" id="PTHR43820:SF4">
    <property type="entry name" value="HIGH-AFFINITY BRANCHED-CHAIN AMINO ACID TRANSPORT ATP-BINDING PROTEIN LIVF"/>
    <property type="match status" value="1"/>
</dbReference>
<dbReference type="InterPro" id="IPR003439">
    <property type="entry name" value="ABC_transporter-like_ATP-bd"/>
</dbReference>
<dbReference type="Gene3D" id="3.40.50.300">
    <property type="entry name" value="P-loop containing nucleotide triphosphate hydrolases"/>
    <property type="match status" value="1"/>
</dbReference>
<keyword evidence="2" id="KW-0813">Transport</keyword>
<dbReference type="GO" id="GO:0015807">
    <property type="term" value="P:L-amino acid transport"/>
    <property type="evidence" value="ECO:0007669"/>
    <property type="project" value="TreeGrafter"/>
</dbReference>
<evidence type="ECO:0000259" key="6">
    <source>
        <dbReference type="PROSITE" id="PS50893"/>
    </source>
</evidence>
<keyword evidence="4 7" id="KW-0067">ATP-binding</keyword>
<dbReference type="CDD" id="cd03224">
    <property type="entry name" value="ABC_TM1139_LivF_branched"/>
    <property type="match status" value="1"/>
</dbReference>
<protein>
    <submittedName>
        <fullName evidence="7">Branched-chain amino acid ABC transporter, ATP-binding protein</fullName>
    </submittedName>
</protein>
<dbReference type="PROSITE" id="PS50893">
    <property type="entry name" value="ABC_TRANSPORTER_2"/>
    <property type="match status" value="1"/>
</dbReference>
<dbReference type="SUPFAM" id="SSF52540">
    <property type="entry name" value="P-loop containing nucleoside triphosphate hydrolases"/>
    <property type="match status" value="1"/>
</dbReference>
<proteinExistence type="inferred from homology"/>